<evidence type="ECO:0000256" key="10">
    <source>
        <dbReference type="SAM" id="MobiDB-lite"/>
    </source>
</evidence>
<comment type="function">
    <text evidence="6">Transcription factor involved in monocyte-to-macrophage differentiation. Forms a complex with NPM1 to translocate to the nucleus, acting as a transcription factor that promotes the expression of the genes involved in macrophage differentiation, such as STAT3, STAT1 and JUNB.</text>
</comment>
<dbReference type="SMART" id="SM00501">
    <property type="entry name" value="BRIGHT"/>
    <property type="match status" value="1"/>
</dbReference>
<comment type="subunit">
    <text evidence="8">Heterodimer with ARID3A. Interacts with unphosphorylated RB1.</text>
</comment>
<dbReference type="OrthoDB" id="10044343at2759"/>
<evidence type="ECO:0000256" key="5">
    <source>
        <dbReference type="ARBA" id="ARBA00023242"/>
    </source>
</evidence>
<dbReference type="PROSITE" id="PS51011">
    <property type="entry name" value="ARID"/>
    <property type="match status" value="1"/>
</dbReference>
<feature type="region of interest" description="Disordered" evidence="10">
    <location>
        <begin position="1"/>
        <end position="30"/>
    </location>
</feature>
<dbReference type="SMART" id="SM01014">
    <property type="entry name" value="ARID"/>
    <property type="match status" value="1"/>
</dbReference>
<organism evidence="14 15">
    <name type="scientific">Leptobrachium leishanense</name>
    <name type="common">Leishan spiny toad</name>
    <dbReference type="NCBI Taxonomy" id="445787"/>
    <lineage>
        <taxon>Eukaryota</taxon>
        <taxon>Metazoa</taxon>
        <taxon>Chordata</taxon>
        <taxon>Craniata</taxon>
        <taxon>Vertebrata</taxon>
        <taxon>Euteleostomi</taxon>
        <taxon>Amphibia</taxon>
        <taxon>Batrachia</taxon>
        <taxon>Anura</taxon>
        <taxon>Pelobatoidea</taxon>
        <taxon>Megophryidae</taxon>
        <taxon>Leptobrachium</taxon>
    </lineage>
</organism>
<dbReference type="AlphaFoldDB" id="A0A8C5PR33"/>
<keyword evidence="11" id="KW-1133">Transmembrane helix</keyword>
<name>A0A8C5PR33_9ANUR</name>
<accession>A0A8C5PR33</accession>
<keyword evidence="4" id="KW-0804">Transcription</keyword>
<comment type="subcellular location">
    <subcellularLocation>
        <location evidence="1 8">Nucleus</location>
    </subcellularLocation>
</comment>
<evidence type="ECO:0000256" key="8">
    <source>
        <dbReference type="RuleBase" id="RU369100"/>
    </source>
</evidence>
<feature type="domain" description="REKLES" evidence="13">
    <location>
        <begin position="429"/>
        <end position="522"/>
    </location>
</feature>
<dbReference type="Proteomes" id="UP000694569">
    <property type="component" value="Unplaced"/>
</dbReference>
<evidence type="ECO:0000256" key="11">
    <source>
        <dbReference type="SAM" id="Phobius"/>
    </source>
</evidence>
<keyword evidence="11" id="KW-0812">Transmembrane</keyword>
<feature type="domain" description="ARID" evidence="12">
    <location>
        <begin position="239"/>
        <end position="331"/>
    </location>
</feature>
<dbReference type="PROSITE" id="PS51486">
    <property type="entry name" value="REKLES"/>
    <property type="match status" value="1"/>
</dbReference>
<keyword evidence="9" id="KW-0175">Coiled coil</keyword>
<evidence type="ECO:0000256" key="4">
    <source>
        <dbReference type="ARBA" id="ARBA00023163"/>
    </source>
</evidence>
<dbReference type="GO" id="GO:0006357">
    <property type="term" value="P:regulation of transcription by RNA polymerase II"/>
    <property type="evidence" value="ECO:0007669"/>
    <property type="project" value="InterPro"/>
</dbReference>
<keyword evidence="3 8" id="KW-0238">DNA-binding</keyword>
<feature type="transmembrane region" description="Helical" evidence="11">
    <location>
        <begin position="517"/>
        <end position="538"/>
    </location>
</feature>
<feature type="region of interest" description="Disordered" evidence="10">
    <location>
        <begin position="344"/>
        <end position="372"/>
    </location>
</feature>
<feature type="coiled-coil region" evidence="9">
    <location>
        <begin position="38"/>
        <end position="65"/>
    </location>
</feature>
<dbReference type="SUPFAM" id="SSF46774">
    <property type="entry name" value="ARID-like"/>
    <property type="match status" value="1"/>
</dbReference>
<feature type="compositionally biased region" description="Acidic residues" evidence="10">
    <location>
        <begin position="108"/>
        <end position="133"/>
    </location>
</feature>
<sequence length="835" mass="93081">MVEKAGCGRDSMPSLIPGGLNPALSGSSQMLPKQGMKLEAVMEQLQKQQQQAARSMLEREKQIRETHRLYSQQLAAQHAMKAAPGPAATAASLNRPRLSTGPPPSTSDPEEDEEMEDGSDLGESFEDEEDEEDGRIAQGSSLAQKYLQAQREQQRVGISNSQGTPSQPPRTVKEEPAEEESNPSPSKHHKQNVEEHIKQENASWSEDLDGRSREASRDFAKSLVENAQCPMMLYELDSDPKRKEFLDDLFVFMQKKGTPISRIPIMAKQLLDLYMLYKLVTEKGGLVEVINKKIWREITKGLNLPTSITSAAFTLRTQYMKYLYLYECEKKSLSSPAELQAAIDGNRREGRRPSYGSSSFSYSPTPTAGPTYLGTPKVPLPMLGVHPTTRISSVTHLKKGDNAAALMASRMSLPGLMGTHHTSNVVRTASLDQLKERLETGEPLEKRPSKNLGEEQHRLMQQAFQHNLLSMARQIPMKLKINGKAQDRQDGAFSLGTGSINMSIEINGTMYTVHLQVLLGAGLALLCFSLLLGCAICWHRSRRRQSTVNIIDEDKDYSSSGREQELSEHSTRSASIPLPLRCQDMDGNVTPKGGELNPIKQGLNSMTGRGVYSRASMPSLYQISSKTKRAIQRRSTVFSHGSLKGDCGTLMGIPHSQTEPSGLSGVKQKLPPPNLHFTMCYSLGEETLTVTVTGLTNLPKKFLQKKDWWVKAYLMPRFIEPRVDQEEGLDGVQKFSFCRYSSGELGDLALRLAVFVRERHNMKEGLFGEVLFSCAHVDWKKEGTSGHTRELSLSKMRLKKSLSMMDAPCPPQTIQNPWARYSFFSSIRCWQIVLK</sequence>
<evidence type="ECO:0000256" key="9">
    <source>
        <dbReference type="SAM" id="Coils"/>
    </source>
</evidence>
<dbReference type="PANTHER" id="PTHR15348:SF3">
    <property type="entry name" value="AT-RICH INTERACTIVE DOMAIN-CONTAINING PROTEIN 3B"/>
    <property type="match status" value="1"/>
</dbReference>
<dbReference type="Gene3D" id="1.10.150.60">
    <property type="entry name" value="ARID DNA-binding domain"/>
    <property type="match status" value="1"/>
</dbReference>
<dbReference type="GeneTree" id="ENSGT00940000156052"/>
<dbReference type="InterPro" id="IPR036431">
    <property type="entry name" value="ARID_dom_sf"/>
</dbReference>
<gene>
    <name evidence="14" type="primary">ARID3B</name>
</gene>
<protein>
    <recommendedName>
        <fullName evidence="8">AT-rich interactive domain-containing protein 3</fullName>
        <shortName evidence="8">ARID domain-containing protein</shortName>
    </recommendedName>
</protein>
<evidence type="ECO:0000256" key="6">
    <source>
        <dbReference type="ARBA" id="ARBA00058617"/>
    </source>
</evidence>
<comment type="subunit">
    <text evidence="7">Interacts (via REKLES DOMAIN) with NPM1; the interaction mediates ARID3C nuclear shuttling.</text>
</comment>
<reference evidence="14" key="2">
    <citation type="submission" date="2025-09" db="UniProtKB">
        <authorList>
            <consortium name="Ensembl"/>
        </authorList>
    </citation>
    <scope>IDENTIFICATION</scope>
</reference>
<evidence type="ECO:0000256" key="7">
    <source>
        <dbReference type="ARBA" id="ARBA00065865"/>
    </source>
</evidence>
<evidence type="ECO:0000256" key="1">
    <source>
        <dbReference type="ARBA" id="ARBA00004123"/>
    </source>
</evidence>
<dbReference type="InterPro" id="IPR045147">
    <property type="entry name" value="ARI3A/B/C"/>
</dbReference>
<feature type="region of interest" description="Disordered" evidence="10">
    <location>
        <begin position="71"/>
        <end position="211"/>
    </location>
</feature>
<evidence type="ECO:0000313" key="15">
    <source>
        <dbReference type="Proteomes" id="UP000694569"/>
    </source>
</evidence>
<keyword evidence="11" id="KW-0472">Membrane</keyword>
<evidence type="ECO:0000259" key="13">
    <source>
        <dbReference type="PROSITE" id="PS51486"/>
    </source>
</evidence>
<dbReference type="Pfam" id="PF01388">
    <property type="entry name" value="ARID"/>
    <property type="match status" value="1"/>
</dbReference>
<comment type="subunit">
    <text evidence="8">Homodimer.</text>
</comment>
<dbReference type="PANTHER" id="PTHR15348">
    <property type="entry name" value="AT-RICH INTERACTIVE DOMAIN-CONTAINING PROTEIN ARID DOMAIN- CONTAINING PROTEIN DEAD RINGER PROTEIN B-CELL REGULATOR OF IGH TRANSCRIPTION BRIGHT"/>
    <property type="match status" value="1"/>
</dbReference>
<dbReference type="FunFam" id="1.10.150.60:FF:000007">
    <property type="entry name" value="AT-rich interactive domain-containing protein 3C"/>
    <property type="match status" value="1"/>
</dbReference>
<keyword evidence="2 8" id="KW-0805">Transcription regulation</keyword>
<feature type="compositionally biased region" description="Low complexity" evidence="10">
    <location>
        <begin position="75"/>
        <end position="91"/>
    </location>
</feature>
<reference evidence="14" key="1">
    <citation type="submission" date="2025-08" db="UniProtKB">
        <authorList>
            <consortium name="Ensembl"/>
        </authorList>
    </citation>
    <scope>IDENTIFICATION</scope>
</reference>
<dbReference type="InterPro" id="IPR001606">
    <property type="entry name" value="ARID_dom"/>
</dbReference>
<keyword evidence="5 8" id="KW-0539">Nucleus</keyword>
<feature type="compositionally biased region" description="Polar residues" evidence="10">
    <location>
        <begin position="156"/>
        <end position="165"/>
    </location>
</feature>
<evidence type="ECO:0000256" key="2">
    <source>
        <dbReference type="ARBA" id="ARBA00023015"/>
    </source>
</evidence>
<dbReference type="Ensembl" id="ENSLLET00000027336.1">
    <property type="protein sequence ID" value="ENSLLEP00000026326.1"/>
    <property type="gene ID" value="ENSLLEG00000016712.1"/>
</dbReference>
<dbReference type="GO" id="GO:0003677">
    <property type="term" value="F:DNA binding"/>
    <property type="evidence" value="ECO:0007669"/>
    <property type="project" value="UniProtKB-UniRule"/>
</dbReference>
<evidence type="ECO:0000256" key="3">
    <source>
        <dbReference type="ARBA" id="ARBA00023125"/>
    </source>
</evidence>
<dbReference type="GO" id="GO:0005634">
    <property type="term" value="C:nucleus"/>
    <property type="evidence" value="ECO:0007669"/>
    <property type="project" value="UniProtKB-SubCell"/>
</dbReference>
<evidence type="ECO:0000313" key="14">
    <source>
        <dbReference type="Ensembl" id="ENSLLEP00000026326.1"/>
    </source>
</evidence>
<dbReference type="InterPro" id="IPR023334">
    <property type="entry name" value="REKLES_domain"/>
</dbReference>
<proteinExistence type="predicted"/>
<evidence type="ECO:0000259" key="12">
    <source>
        <dbReference type="PROSITE" id="PS51011"/>
    </source>
</evidence>
<keyword evidence="15" id="KW-1185">Reference proteome</keyword>
<feature type="compositionally biased region" description="Low complexity" evidence="10">
    <location>
        <begin position="353"/>
        <end position="364"/>
    </location>
</feature>